<reference evidence="3 4" key="1">
    <citation type="journal article" date="2016" name="Nat. Commun.">
        <title>Thousands of microbial genomes shed light on interconnected biogeochemical processes in an aquifer system.</title>
        <authorList>
            <person name="Anantharaman K."/>
            <person name="Brown C.T."/>
            <person name="Hug L.A."/>
            <person name="Sharon I."/>
            <person name="Castelle C.J."/>
            <person name="Probst A.J."/>
            <person name="Thomas B.C."/>
            <person name="Singh A."/>
            <person name="Wilkins M.J."/>
            <person name="Karaoz U."/>
            <person name="Brodie E.L."/>
            <person name="Williams K.H."/>
            <person name="Hubbard S.S."/>
            <person name="Banfield J.F."/>
        </authorList>
    </citation>
    <scope>NUCLEOTIDE SEQUENCE [LARGE SCALE GENOMIC DNA]</scope>
</reference>
<evidence type="ECO:0000313" key="3">
    <source>
        <dbReference type="EMBL" id="OGY86547.1"/>
    </source>
</evidence>
<comment type="caution">
    <text evidence="3">The sequence shown here is derived from an EMBL/GenBank/DDBJ whole genome shotgun (WGS) entry which is preliminary data.</text>
</comment>
<dbReference type="Pfam" id="PF05656">
    <property type="entry name" value="DUF805"/>
    <property type="match status" value="1"/>
</dbReference>
<sequence length="121" mass="13458">MNYYIEVLKKYAVFSGRASRKEYWMFVLFNLIIIVALSIVESILNSNGILGGLYSLAVLLPGLGAAIRRLHDIDRTGWWLLISLIPVLGFIVLIVFLATAGNSGDNKYGQKPKDLEPKSTN</sequence>
<keyword evidence="2" id="KW-0812">Transmembrane</keyword>
<organism evidence="3 4">
    <name type="scientific">Candidatus Kerfeldbacteria bacterium RIFOXYB2_FULL_38_14</name>
    <dbReference type="NCBI Taxonomy" id="1798547"/>
    <lineage>
        <taxon>Bacteria</taxon>
        <taxon>Candidatus Kerfeldiibacteriota</taxon>
    </lineage>
</organism>
<name>A0A1G2BEC1_9BACT</name>
<accession>A0A1G2BEC1</accession>
<feature type="transmembrane region" description="Helical" evidence="2">
    <location>
        <begin position="23"/>
        <end position="43"/>
    </location>
</feature>
<keyword evidence="2" id="KW-1133">Transmembrane helix</keyword>
<dbReference type="GO" id="GO:0005886">
    <property type="term" value="C:plasma membrane"/>
    <property type="evidence" value="ECO:0007669"/>
    <property type="project" value="TreeGrafter"/>
</dbReference>
<dbReference type="PANTHER" id="PTHR34980">
    <property type="entry name" value="INNER MEMBRANE PROTEIN-RELATED-RELATED"/>
    <property type="match status" value="1"/>
</dbReference>
<feature type="compositionally biased region" description="Basic and acidic residues" evidence="1">
    <location>
        <begin position="111"/>
        <end position="121"/>
    </location>
</feature>
<dbReference type="AlphaFoldDB" id="A0A1G2BEC1"/>
<keyword evidence="2" id="KW-0472">Membrane</keyword>
<dbReference type="InterPro" id="IPR008523">
    <property type="entry name" value="DUF805"/>
</dbReference>
<feature type="region of interest" description="Disordered" evidence="1">
    <location>
        <begin position="102"/>
        <end position="121"/>
    </location>
</feature>
<feature type="transmembrane region" description="Helical" evidence="2">
    <location>
        <begin position="49"/>
        <end position="67"/>
    </location>
</feature>
<evidence type="ECO:0000256" key="1">
    <source>
        <dbReference type="SAM" id="MobiDB-lite"/>
    </source>
</evidence>
<proteinExistence type="predicted"/>
<dbReference type="PANTHER" id="PTHR34980:SF2">
    <property type="entry name" value="INNER MEMBRANE PROTEIN YHAH-RELATED"/>
    <property type="match status" value="1"/>
</dbReference>
<feature type="transmembrane region" description="Helical" evidence="2">
    <location>
        <begin position="79"/>
        <end position="100"/>
    </location>
</feature>
<evidence type="ECO:0008006" key="5">
    <source>
        <dbReference type="Google" id="ProtNLM"/>
    </source>
</evidence>
<protein>
    <recommendedName>
        <fullName evidence="5">DUF805 domain-containing protein</fullName>
    </recommendedName>
</protein>
<dbReference type="EMBL" id="MHKI01000018">
    <property type="protein sequence ID" value="OGY86547.1"/>
    <property type="molecule type" value="Genomic_DNA"/>
</dbReference>
<gene>
    <name evidence="3" type="ORF">A2319_02155</name>
</gene>
<evidence type="ECO:0000313" key="4">
    <source>
        <dbReference type="Proteomes" id="UP000176420"/>
    </source>
</evidence>
<dbReference type="Proteomes" id="UP000176420">
    <property type="component" value="Unassembled WGS sequence"/>
</dbReference>
<evidence type="ECO:0000256" key="2">
    <source>
        <dbReference type="SAM" id="Phobius"/>
    </source>
</evidence>